<comment type="subcellular location">
    <subcellularLocation>
        <location evidence="1">Secreted</location>
    </subcellularLocation>
</comment>
<dbReference type="PANTHER" id="PTHR43649">
    <property type="entry name" value="ARABINOSE-BINDING PROTEIN-RELATED"/>
    <property type="match status" value="1"/>
</dbReference>
<feature type="compositionally biased region" description="Polar residues" evidence="3">
    <location>
        <begin position="25"/>
        <end position="42"/>
    </location>
</feature>
<dbReference type="AlphaFoldDB" id="A0A162LX78"/>
<organism evidence="5 6">
    <name type="scientific">Paenibacillus antarcticus</name>
    <dbReference type="NCBI Taxonomy" id="253703"/>
    <lineage>
        <taxon>Bacteria</taxon>
        <taxon>Bacillati</taxon>
        <taxon>Bacillota</taxon>
        <taxon>Bacilli</taxon>
        <taxon>Bacillales</taxon>
        <taxon>Paenibacillaceae</taxon>
        <taxon>Paenibacillus</taxon>
    </lineage>
</organism>
<evidence type="ECO:0000256" key="2">
    <source>
        <dbReference type="ARBA" id="ARBA00022525"/>
    </source>
</evidence>
<dbReference type="OrthoDB" id="2752887at2"/>
<dbReference type="Proteomes" id="UP000077355">
    <property type="component" value="Unassembled WGS sequence"/>
</dbReference>
<evidence type="ECO:0000256" key="1">
    <source>
        <dbReference type="ARBA" id="ARBA00004613"/>
    </source>
</evidence>
<feature type="region of interest" description="Disordered" evidence="3">
    <location>
        <begin position="25"/>
        <end position="55"/>
    </location>
</feature>
<evidence type="ECO:0000313" key="5">
    <source>
        <dbReference type="EMBL" id="OAB41147.1"/>
    </source>
</evidence>
<evidence type="ECO:0000256" key="4">
    <source>
        <dbReference type="SAM" id="SignalP"/>
    </source>
</evidence>
<evidence type="ECO:0000256" key="3">
    <source>
        <dbReference type="SAM" id="MobiDB-lite"/>
    </source>
</evidence>
<dbReference type="InterPro" id="IPR050490">
    <property type="entry name" value="Bact_solute-bd_prot1"/>
</dbReference>
<feature type="chain" id="PRO_5039010092" evidence="4">
    <location>
        <begin position="23"/>
        <end position="565"/>
    </location>
</feature>
<keyword evidence="2" id="KW-0964">Secreted</keyword>
<dbReference type="InterPro" id="IPR013152">
    <property type="entry name" value="Gastrin/cholecystokinin_CS"/>
</dbReference>
<evidence type="ECO:0000313" key="6">
    <source>
        <dbReference type="Proteomes" id="UP000077355"/>
    </source>
</evidence>
<dbReference type="PROSITE" id="PS00259">
    <property type="entry name" value="GASTRIN"/>
    <property type="match status" value="1"/>
</dbReference>
<dbReference type="Gene3D" id="3.40.190.10">
    <property type="entry name" value="Periplasmic binding protein-like II"/>
    <property type="match status" value="2"/>
</dbReference>
<feature type="compositionally biased region" description="Basic and acidic residues" evidence="3">
    <location>
        <begin position="44"/>
        <end position="55"/>
    </location>
</feature>
<keyword evidence="4" id="KW-0732">Signal</keyword>
<dbReference type="PANTHER" id="PTHR43649:SF12">
    <property type="entry name" value="DIACETYLCHITOBIOSE BINDING PROTEIN DASA"/>
    <property type="match status" value="1"/>
</dbReference>
<dbReference type="GO" id="GO:0005576">
    <property type="term" value="C:extracellular region"/>
    <property type="evidence" value="ECO:0007669"/>
    <property type="project" value="UniProtKB-SubCell"/>
</dbReference>
<proteinExistence type="predicted"/>
<sequence length="565" mass="63745">MKNMRKMLFIVTTALLLTTVAAGCSKSTNETKPSTPKNSNATADKGKETTDDKSSDVWQLGSSELEFTAYAHYGWMDFPKKMEDVPFWKYLKENKKVNIKTRAAQGNEAQLMTTMMADDDLPDMIYGNRFDPDILRLYAAGKLVPLDDYMEKYPNLKKWLNANTSNMLRFPDGKLYQFPNWYTSRPNGSAGYVVNKKIYKELGSPTLETMDQLYDYLVKVKEKYGEEVIPYEPDRAVDGQGVGLIYTGFKENAYYRSLNGNTLAVVDDTNNKLASLFTDPAFHESQKFVSKLYREKLISQDMFTITDRGPVQEKLMSGRVAVFGSSDPMPYASAAHLTLSKEDPDAGYFMIWPFHKAGLDKNKIYTGGYDQLGWNVNVITTAAKEPEKIFALLDYITGPEGMVVQYFGPEGGNWQGLDENEQPIFTDKYNADQVSEIQAANNPIMIAGNTAYIDPAKMKFELLKPEEERNWLARYQESVTWKTHIDQTALANNLTPEPGTDLADASTNIIDIFTQALSASSTAKSDEEVDKILVQAEKDAQALGYNELLEWRTQRWLANKKALGQ</sequence>
<name>A0A162LX78_9BACL</name>
<gene>
    <name evidence="5" type="ORF">PBAT_21535</name>
</gene>
<comment type="caution">
    <text evidence="5">The sequence shown here is derived from an EMBL/GenBank/DDBJ whole genome shotgun (WGS) entry which is preliminary data.</text>
</comment>
<feature type="signal peptide" evidence="4">
    <location>
        <begin position="1"/>
        <end position="22"/>
    </location>
</feature>
<dbReference type="PROSITE" id="PS51257">
    <property type="entry name" value="PROKAR_LIPOPROTEIN"/>
    <property type="match status" value="1"/>
</dbReference>
<reference evidence="5 6" key="1">
    <citation type="submission" date="2016-03" db="EMBL/GenBank/DDBJ databases">
        <title>Draft genome sequence of Paenibacillus antarcticus CECT 5836.</title>
        <authorList>
            <person name="Shin S.-K."/>
            <person name="Yi H."/>
        </authorList>
    </citation>
    <scope>NUCLEOTIDE SEQUENCE [LARGE SCALE GENOMIC DNA]</scope>
    <source>
        <strain evidence="5 6">CECT 5836</strain>
    </source>
</reference>
<keyword evidence="6" id="KW-1185">Reference proteome</keyword>
<dbReference type="EMBL" id="LVJI01000048">
    <property type="protein sequence ID" value="OAB41147.1"/>
    <property type="molecule type" value="Genomic_DNA"/>
</dbReference>
<dbReference type="SUPFAM" id="SSF53850">
    <property type="entry name" value="Periplasmic binding protein-like II"/>
    <property type="match status" value="1"/>
</dbReference>
<accession>A0A162LX78</accession>
<dbReference type="RefSeq" id="WP_068652740.1">
    <property type="nucleotide sequence ID" value="NZ_CP043611.1"/>
</dbReference>
<protein>
    <submittedName>
        <fullName evidence="5">ABC transporter substrate-binding protein</fullName>
    </submittedName>
</protein>